<keyword evidence="2" id="KW-1185">Reference proteome</keyword>
<dbReference type="Proteomes" id="UP000650424">
    <property type="component" value="Unassembled WGS sequence"/>
</dbReference>
<dbReference type="RefSeq" id="WP_186948640.1">
    <property type="nucleotide sequence ID" value="NZ_JACOGF010000009.1"/>
</dbReference>
<dbReference type="EMBL" id="JACOGF010000009">
    <property type="protein sequence ID" value="MBC3919384.1"/>
    <property type="molecule type" value="Genomic_DNA"/>
</dbReference>
<name>A0ABR6ZU33_9BURK</name>
<evidence type="ECO:0000313" key="1">
    <source>
        <dbReference type="EMBL" id="MBC3919384.1"/>
    </source>
</evidence>
<comment type="caution">
    <text evidence="1">The sequence shown here is derived from an EMBL/GenBank/DDBJ whole genome shotgun (WGS) entry which is preliminary data.</text>
</comment>
<proteinExistence type="predicted"/>
<evidence type="ECO:0000313" key="2">
    <source>
        <dbReference type="Proteomes" id="UP000650424"/>
    </source>
</evidence>
<accession>A0ABR6ZU33</accession>
<organism evidence="1 2">
    <name type="scientific">Undibacterium hunanense</name>
    <dbReference type="NCBI Taxonomy" id="2762292"/>
    <lineage>
        <taxon>Bacteria</taxon>
        <taxon>Pseudomonadati</taxon>
        <taxon>Pseudomonadota</taxon>
        <taxon>Betaproteobacteria</taxon>
        <taxon>Burkholderiales</taxon>
        <taxon>Oxalobacteraceae</taxon>
        <taxon>Undibacterium</taxon>
    </lineage>
</organism>
<sequence>MDDFKQVNANDVLANTTGVSVEKVETDRTYYMVRGFDIVYRQSICATCSNPDEQIVAQEYLCFWSCS</sequence>
<reference evidence="1 2" key="1">
    <citation type="submission" date="2020-08" db="EMBL/GenBank/DDBJ databases">
        <title>Novel species isolated from subtropical streams in China.</title>
        <authorList>
            <person name="Lu H."/>
        </authorList>
    </citation>
    <scope>NUCLEOTIDE SEQUENCE [LARGE SCALE GENOMIC DNA]</scope>
    <source>
        <strain evidence="1 2">CY18W</strain>
    </source>
</reference>
<gene>
    <name evidence="1" type="ORF">H8L32_17975</name>
</gene>
<protein>
    <submittedName>
        <fullName evidence="1">Uncharacterized protein</fullName>
    </submittedName>
</protein>